<dbReference type="KEGG" id="dal:Dalk_1444"/>
<dbReference type="InterPro" id="IPR058625">
    <property type="entry name" value="MdtA-like_BSH"/>
</dbReference>
<keyword evidence="5" id="KW-0812">Transmembrane</keyword>
<dbReference type="Pfam" id="PF25967">
    <property type="entry name" value="RND-MFP_C"/>
    <property type="match status" value="1"/>
</dbReference>
<feature type="domain" description="Multidrug resistance protein MdtA-like barrel-sandwich hybrid" evidence="6">
    <location>
        <begin position="77"/>
        <end position="223"/>
    </location>
</feature>
<dbReference type="Pfam" id="PF25917">
    <property type="entry name" value="BSH_RND"/>
    <property type="match status" value="1"/>
</dbReference>
<dbReference type="PANTHER" id="PTHR30469:SF12">
    <property type="entry name" value="MULTIDRUG RESISTANCE PROTEIN MDTA"/>
    <property type="match status" value="1"/>
</dbReference>
<dbReference type="EMBL" id="CP001322">
    <property type="protein sequence ID" value="ACL03144.1"/>
    <property type="molecule type" value="Genomic_DNA"/>
</dbReference>
<dbReference type="InterPro" id="IPR006143">
    <property type="entry name" value="RND_pump_MFP"/>
</dbReference>
<feature type="coiled-coil region" evidence="4">
    <location>
        <begin position="119"/>
        <end position="146"/>
    </location>
</feature>
<keyword evidence="9" id="KW-1185">Reference proteome</keyword>
<evidence type="ECO:0000259" key="7">
    <source>
        <dbReference type="Pfam" id="PF25967"/>
    </source>
</evidence>
<feature type="coiled-coil region" evidence="4">
    <location>
        <begin position="171"/>
        <end position="198"/>
    </location>
</feature>
<dbReference type="Gene3D" id="2.40.420.20">
    <property type="match status" value="1"/>
</dbReference>
<keyword evidence="5" id="KW-0472">Membrane</keyword>
<dbReference type="Proteomes" id="UP000000739">
    <property type="component" value="Chromosome"/>
</dbReference>
<dbReference type="Gene3D" id="2.40.30.170">
    <property type="match status" value="1"/>
</dbReference>
<protein>
    <submittedName>
        <fullName evidence="8">Efflux transporter, RND family, MFP subunit</fullName>
    </submittedName>
</protein>
<evidence type="ECO:0000259" key="6">
    <source>
        <dbReference type="Pfam" id="PF25917"/>
    </source>
</evidence>
<accession>B8FA48</accession>
<name>B8FA48_DESAL</name>
<gene>
    <name evidence="8" type="ordered locus">Dalk_1444</name>
</gene>
<reference evidence="8 9" key="1">
    <citation type="journal article" date="2012" name="Environ. Microbiol.">
        <title>The genome sequence of Desulfatibacillum alkenivorans AK-01: a blueprint for anaerobic alkane oxidation.</title>
        <authorList>
            <person name="Callaghan A.V."/>
            <person name="Morris B.E."/>
            <person name="Pereira I.A."/>
            <person name="McInerney M.J."/>
            <person name="Austin R.N."/>
            <person name="Groves J.T."/>
            <person name="Kukor J.J."/>
            <person name="Suflita J.M."/>
            <person name="Young L.Y."/>
            <person name="Zylstra G.J."/>
            <person name="Wawrik B."/>
        </authorList>
    </citation>
    <scope>NUCLEOTIDE SEQUENCE [LARGE SCALE GENOMIC DNA]</scope>
    <source>
        <strain evidence="8 9">AK-01</strain>
    </source>
</reference>
<dbReference type="InterPro" id="IPR058627">
    <property type="entry name" value="MdtA-like_C"/>
</dbReference>
<proteinExistence type="inferred from homology"/>
<dbReference type="HOGENOM" id="CLU_018816_18_2_7"/>
<evidence type="ECO:0000256" key="3">
    <source>
        <dbReference type="ARBA" id="ARBA00022448"/>
    </source>
</evidence>
<dbReference type="RefSeq" id="WP_012610579.1">
    <property type="nucleotide sequence ID" value="NC_011768.1"/>
</dbReference>
<evidence type="ECO:0000256" key="5">
    <source>
        <dbReference type="SAM" id="Phobius"/>
    </source>
</evidence>
<dbReference type="AlphaFoldDB" id="B8FA48"/>
<dbReference type="SUPFAM" id="SSF111369">
    <property type="entry name" value="HlyD-like secretion proteins"/>
    <property type="match status" value="1"/>
</dbReference>
<keyword evidence="3" id="KW-0813">Transport</keyword>
<feature type="domain" description="Multidrug resistance protein MdtA-like C-terminal permuted SH3" evidence="7">
    <location>
        <begin position="328"/>
        <end position="379"/>
    </location>
</feature>
<dbReference type="Gene3D" id="2.40.50.100">
    <property type="match status" value="1"/>
</dbReference>
<evidence type="ECO:0000313" key="8">
    <source>
        <dbReference type="EMBL" id="ACL03144.1"/>
    </source>
</evidence>
<dbReference type="PANTHER" id="PTHR30469">
    <property type="entry name" value="MULTIDRUG RESISTANCE PROTEIN MDTA"/>
    <property type="match status" value="1"/>
</dbReference>
<comment type="subcellular location">
    <subcellularLocation>
        <location evidence="1">Cell envelope</location>
    </subcellularLocation>
</comment>
<dbReference type="eggNOG" id="COG0845">
    <property type="taxonomic scope" value="Bacteria"/>
</dbReference>
<dbReference type="NCBIfam" id="TIGR01730">
    <property type="entry name" value="RND_mfp"/>
    <property type="match status" value="1"/>
</dbReference>
<feature type="transmembrane region" description="Helical" evidence="5">
    <location>
        <begin position="12"/>
        <end position="33"/>
    </location>
</feature>
<evidence type="ECO:0000313" key="9">
    <source>
        <dbReference type="Proteomes" id="UP000000739"/>
    </source>
</evidence>
<dbReference type="GO" id="GO:0015562">
    <property type="term" value="F:efflux transmembrane transporter activity"/>
    <property type="evidence" value="ECO:0007669"/>
    <property type="project" value="TreeGrafter"/>
</dbReference>
<evidence type="ECO:0000256" key="1">
    <source>
        <dbReference type="ARBA" id="ARBA00004196"/>
    </source>
</evidence>
<evidence type="ECO:0000256" key="4">
    <source>
        <dbReference type="SAM" id="Coils"/>
    </source>
</evidence>
<comment type="similarity">
    <text evidence="2">Belongs to the membrane fusion protein (MFP) (TC 8.A.1) family.</text>
</comment>
<evidence type="ECO:0000256" key="2">
    <source>
        <dbReference type="ARBA" id="ARBA00009477"/>
    </source>
</evidence>
<organism evidence="8 9">
    <name type="scientific">Desulfatibacillum aliphaticivorans</name>
    <dbReference type="NCBI Taxonomy" id="218208"/>
    <lineage>
        <taxon>Bacteria</taxon>
        <taxon>Pseudomonadati</taxon>
        <taxon>Thermodesulfobacteriota</taxon>
        <taxon>Desulfobacteria</taxon>
        <taxon>Desulfobacterales</taxon>
        <taxon>Desulfatibacillaceae</taxon>
        <taxon>Desulfatibacillum</taxon>
    </lineage>
</organism>
<sequence>MSTSPKRNYLRAAVQVLLAGLLLAGGWYGYHWIVNSKPEQKRIKPAQPIPMVRVIRAEKEDAVIHVQGQGTVKPWREIQLVPQVGGKVLWISPSLVNGGAFQKGRILVRLDQEDYRLAVTMAEAQIKNSESALQLLEQESLVARREWELLHANDGDKGASPPPLVVKEPQLAAARARLEADKADLKKAQLQLQRTEISVPFDGRVSQKSVDVGQYVSPGQVLAVLHSIEAVQISVPLADEELRWFNVPGFTQKGGEGSLAKVEARVAGRDMVWQGRVARSEGEMDETTRTVRVVVRVDDPYATTPPLVPGLFVHVAIQGNILPDAFNIPRSALREGDTVWIATPEGAMHFQKVEVSRISEQGVWVTQGLNSGDLVVTSPMKAPTDGMKIRLHEGQNKGSTVIPIPSNTAEGGQS</sequence>
<keyword evidence="5" id="KW-1133">Transmembrane helix</keyword>
<keyword evidence="4" id="KW-0175">Coiled coil</keyword>
<dbReference type="Gene3D" id="1.10.287.470">
    <property type="entry name" value="Helix hairpin bin"/>
    <property type="match status" value="1"/>
</dbReference>
<dbReference type="GO" id="GO:1990281">
    <property type="term" value="C:efflux pump complex"/>
    <property type="evidence" value="ECO:0007669"/>
    <property type="project" value="TreeGrafter"/>
</dbReference>